<dbReference type="OrthoDB" id="9763471at2"/>
<dbReference type="Proteomes" id="UP000194012">
    <property type="component" value="Unassembled WGS sequence"/>
</dbReference>
<keyword evidence="2" id="KW-1185">Reference proteome</keyword>
<dbReference type="EMBL" id="FWFJ01000011">
    <property type="protein sequence ID" value="SLN36707.1"/>
    <property type="molecule type" value="Genomic_DNA"/>
</dbReference>
<gene>
    <name evidence="1" type="ORF">ROG8370_01518</name>
</gene>
<protein>
    <submittedName>
        <fullName evidence="1">Uncharacterized protein</fullName>
    </submittedName>
</protein>
<name>A0A1X6Z0X0_9RHOB</name>
<evidence type="ECO:0000313" key="1">
    <source>
        <dbReference type="EMBL" id="SLN36707.1"/>
    </source>
</evidence>
<organism evidence="1 2">
    <name type="scientific">Roseovarius gaetbuli</name>
    <dbReference type="NCBI Taxonomy" id="1356575"/>
    <lineage>
        <taxon>Bacteria</taxon>
        <taxon>Pseudomonadati</taxon>
        <taxon>Pseudomonadota</taxon>
        <taxon>Alphaproteobacteria</taxon>
        <taxon>Rhodobacterales</taxon>
        <taxon>Roseobacteraceae</taxon>
        <taxon>Roseovarius</taxon>
    </lineage>
</organism>
<dbReference type="AlphaFoldDB" id="A0A1X6Z0X0"/>
<proteinExistence type="predicted"/>
<reference evidence="2" key="1">
    <citation type="submission" date="2017-03" db="EMBL/GenBank/DDBJ databases">
        <authorList>
            <person name="Rodrigo-Torres L."/>
            <person name="Arahal R.D."/>
            <person name="Lucena T."/>
        </authorList>
    </citation>
    <scope>NUCLEOTIDE SEQUENCE [LARGE SCALE GENOMIC DNA]</scope>
    <source>
        <strain evidence="2">CECT 8370</strain>
    </source>
</reference>
<sequence>MAAQDKQQLHGSNRSVNIAEALSARVKDPLWFLVRQWQTGEFEAENGGALAEIEVKSRHFPVTHLQRQGKPQEVDRRQPLERFVEAEDSEDSDASAWRREALEYEFGLSTTGHQLQASEYSGFQLDWYQFDLVETFEDATPIDDDPQTFVPTQMTFRGAPDPRWWKIEDAGAYFDSPREAEPSILSTLLPEFFYTDINKWYMIPAPMPTGSVREIGSLKVTDSFGVTTTLKPIEDKAWRVFALDPAAGKGGCRAPLSLRRISRLMCFTTTSLKMCVSCVMNRPTWFGPRSMPIPPRTVTRSAMAIRRAVVTAKVTPLRRSPVFG</sequence>
<accession>A0A1X6Z0X0</accession>
<evidence type="ECO:0000313" key="2">
    <source>
        <dbReference type="Proteomes" id="UP000194012"/>
    </source>
</evidence>
<dbReference type="RefSeq" id="WP_085826463.1">
    <property type="nucleotide sequence ID" value="NZ_FWFJ01000011.1"/>
</dbReference>